<dbReference type="EMBL" id="BAAADD010000004">
    <property type="protein sequence ID" value="GAA0569695.1"/>
    <property type="molecule type" value="Genomic_DNA"/>
</dbReference>
<keyword evidence="5" id="KW-0798">TonB box</keyword>
<comment type="caution">
    <text evidence="9">The sequence shown here is derived from an EMBL/GenBank/DDBJ whole genome shotgun (WGS) entry which is preliminary data.</text>
</comment>
<dbReference type="RefSeq" id="WP_166929572.1">
    <property type="nucleotide sequence ID" value="NZ_BAAADD010000004.1"/>
</dbReference>
<organism evidence="9 10">
    <name type="scientific">Rhizomicrobium electricum</name>
    <dbReference type="NCBI Taxonomy" id="480070"/>
    <lineage>
        <taxon>Bacteria</taxon>
        <taxon>Pseudomonadati</taxon>
        <taxon>Pseudomonadota</taxon>
        <taxon>Alphaproteobacteria</taxon>
        <taxon>Micropepsales</taxon>
        <taxon>Micropepsaceae</taxon>
        <taxon>Rhizomicrobium</taxon>
    </lineage>
</organism>
<keyword evidence="2 6" id="KW-0732">Signal</keyword>
<feature type="domain" description="TonB-dependent receptor plug" evidence="8">
    <location>
        <begin position="56"/>
        <end position="163"/>
    </location>
</feature>
<dbReference type="InterPro" id="IPR010104">
    <property type="entry name" value="TonB_rcpt_bac"/>
</dbReference>
<sequence>MLKEQKTAVSVLALLVSGALYGGPASAQADAQMETVVVTGQRAAIESAIQLKAKAEEIIDSVSAEDVGKLPDNSVTEVLQRVPGVNITRIQTGGTSENYVGEGTGITIRGLDSVVSQLNGRDAFSSANGRSLAWEDIPPELAQGVDVYKSLSSWMPEGGFGGVINLRTRQPFDFDGLTINASVNGNYADYAGAARFGGVALISDRWQTKIGEIGLLLNVAYSDLKTKADGVQVSPYVPVVWSPNYPTAQGMPYVSSYSLSSDNPDPTACSGAAGFTCQEVYVPQAINYTQRNDDRQRTGLYAALQWNPNERLSLFATAFRSRYNENTLSRSISNTVSGYVALAPDSTNTFDKNGNLISSVGGLTSFAYQDPSAATYFGVNSGWTYQKIPYQFDSNLSHQVNQTTDISVGGEFDPNDNVAIKFAAQHVESFARNTGKWADLYAFIPGYGVTLSRYGEEAAPVLSFPSIDLTNPYRFGWNNTMDHNTANAGQENAIYLDGSWKVSDTGFLRALKFGVKVTDRTENDWETPYNWKALTPSYQSAWVQVNAAGTEQYDSSGRVIECFVQSPTCASKNIAAVHAVNTAGSADPSFSSLVDTGTWYNGKAGLPAQAWFPSLNLLSQDFTTIHSYSKGLGAPGDAVTAVSFAPEDQSRLKETMFAAYAQANFAYDRLGPQISGNIGMRVVAYKDKASGAFVNPYYTNPISLMSPTGYPSCAELAPAGSGNYPAECISHGGYVANTITFTADKTYVKSSGSHSQVDALPSLNIQVVPMPDNLPGLKVRLAASQGVSRPSFAQLNPKGSASGNYVGTYQSYFNGSVGNPWLKPEKAEQFDASIEYYFDHSGMVHVSPFYKQIHNYIAQGSSQISTTINTKVAGGTLSQGNMGCTVTTPASNMIGELCPQTVPVTMVTWVNEKQNAIVRGFEVGLTKYADFLPDPINSFGVDFNYTYISSSQPGALAYDMKGNRINGLPMVGLSKNTINATLMYDRRPVSIRLAYNWRDDFLVTSAAYQTTNTYNYALNQSSAGGVPQGSVVHYSLPVFQYPMGTLDANLALTLTDNIEWTLQASNLTKTVARLYMGVGNHRENRSWYTADTRYTSQLRVKF</sequence>
<dbReference type="InterPro" id="IPR000531">
    <property type="entry name" value="Beta-barrel_TonB"/>
</dbReference>
<keyword evidence="4" id="KW-0998">Cell outer membrane</keyword>
<proteinExistence type="inferred from homology"/>
<evidence type="ECO:0000313" key="10">
    <source>
        <dbReference type="Proteomes" id="UP001499951"/>
    </source>
</evidence>
<evidence type="ECO:0000313" key="9">
    <source>
        <dbReference type="EMBL" id="GAA0569695.1"/>
    </source>
</evidence>
<evidence type="ECO:0000256" key="1">
    <source>
        <dbReference type="ARBA" id="ARBA00004442"/>
    </source>
</evidence>
<evidence type="ECO:0000256" key="3">
    <source>
        <dbReference type="ARBA" id="ARBA00023136"/>
    </source>
</evidence>
<dbReference type="Proteomes" id="UP001499951">
    <property type="component" value="Unassembled WGS sequence"/>
</dbReference>
<feature type="signal peptide" evidence="6">
    <location>
        <begin position="1"/>
        <end position="27"/>
    </location>
</feature>
<dbReference type="InterPro" id="IPR037066">
    <property type="entry name" value="Plug_dom_sf"/>
</dbReference>
<dbReference type="PANTHER" id="PTHR40980:SF3">
    <property type="entry name" value="TONB-DEPENDENT RECEPTOR-LIKE BETA-BARREL DOMAIN-CONTAINING PROTEIN"/>
    <property type="match status" value="1"/>
</dbReference>
<evidence type="ECO:0000256" key="2">
    <source>
        <dbReference type="ARBA" id="ARBA00022729"/>
    </source>
</evidence>
<evidence type="ECO:0000256" key="6">
    <source>
        <dbReference type="SAM" id="SignalP"/>
    </source>
</evidence>
<dbReference type="PROSITE" id="PS00430">
    <property type="entry name" value="TONB_DEPENDENT_REC_1"/>
    <property type="match status" value="1"/>
</dbReference>
<comment type="subcellular location">
    <subcellularLocation>
        <location evidence="1 5">Cell outer membrane</location>
    </subcellularLocation>
</comment>
<accession>A0ABP3PKZ0</accession>
<dbReference type="InterPro" id="IPR036942">
    <property type="entry name" value="Beta-barrel_TonB_sf"/>
</dbReference>
<feature type="chain" id="PRO_5046022064" evidence="6">
    <location>
        <begin position="28"/>
        <end position="1102"/>
    </location>
</feature>
<evidence type="ECO:0000256" key="5">
    <source>
        <dbReference type="RuleBase" id="RU003357"/>
    </source>
</evidence>
<dbReference type="InterPro" id="IPR012910">
    <property type="entry name" value="Plug_dom"/>
</dbReference>
<dbReference type="InterPro" id="IPR010916">
    <property type="entry name" value="TonB_box_CS"/>
</dbReference>
<dbReference type="Gene3D" id="2.170.130.10">
    <property type="entry name" value="TonB-dependent receptor, plug domain"/>
    <property type="match status" value="1"/>
</dbReference>
<gene>
    <name evidence="9" type="ORF">GCM10008942_18020</name>
</gene>
<evidence type="ECO:0000256" key="4">
    <source>
        <dbReference type="ARBA" id="ARBA00023237"/>
    </source>
</evidence>
<dbReference type="PANTHER" id="PTHR40980">
    <property type="entry name" value="PLUG DOMAIN-CONTAINING PROTEIN"/>
    <property type="match status" value="1"/>
</dbReference>
<keyword evidence="10" id="KW-1185">Reference proteome</keyword>
<dbReference type="NCBIfam" id="TIGR01782">
    <property type="entry name" value="TonB-Xanth-Caul"/>
    <property type="match status" value="1"/>
</dbReference>
<keyword evidence="3 5" id="KW-0472">Membrane</keyword>
<reference evidence="10" key="1">
    <citation type="journal article" date="2019" name="Int. J. Syst. Evol. Microbiol.">
        <title>The Global Catalogue of Microorganisms (GCM) 10K type strain sequencing project: providing services to taxonomists for standard genome sequencing and annotation.</title>
        <authorList>
            <consortium name="The Broad Institute Genomics Platform"/>
            <consortium name="The Broad Institute Genome Sequencing Center for Infectious Disease"/>
            <person name="Wu L."/>
            <person name="Ma J."/>
        </authorList>
    </citation>
    <scope>NUCLEOTIDE SEQUENCE [LARGE SCALE GENOMIC DNA]</scope>
    <source>
        <strain evidence="10">JCM 15089</strain>
    </source>
</reference>
<protein>
    <submittedName>
        <fullName evidence="9">TonB-dependent receptor</fullName>
    </submittedName>
</protein>
<dbReference type="Pfam" id="PF07715">
    <property type="entry name" value="Plug"/>
    <property type="match status" value="1"/>
</dbReference>
<evidence type="ECO:0000259" key="8">
    <source>
        <dbReference type="Pfam" id="PF07715"/>
    </source>
</evidence>
<dbReference type="Pfam" id="PF00593">
    <property type="entry name" value="TonB_dep_Rec_b-barrel"/>
    <property type="match status" value="1"/>
</dbReference>
<name>A0ABP3PKZ0_9PROT</name>
<comment type="similarity">
    <text evidence="5">Belongs to the TonB-dependent receptor family.</text>
</comment>
<keyword evidence="9" id="KW-0675">Receptor</keyword>
<dbReference type="Gene3D" id="2.40.170.20">
    <property type="entry name" value="TonB-dependent receptor, beta-barrel domain"/>
    <property type="match status" value="1"/>
</dbReference>
<evidence type="ECO:0000259" key="7">
    <source>
        <dbReference type="Pfam" id="PF00593"/>
    </source>
</evidence>
<dbReference type="SUPFAM" id="SSF56935">
    <property type="entry name" value="Porins"/>
    <property type="match status" value="1"/>
</dbReference>
<feature type="domain" description="TonB-dependent receptor-like beta-barrel" evidence="7">
    <location>
        <begin position="583"/>
        <end position="1067"/>
    </location>
</feature>